<proteinExistence type="inferred from homology"/>
<comment type="caution">
    <text evidence="6">The sequence shown here is derived from an EMBL/GenBank/DDBJ whole genome shotgun (WGS) entry which is preliminary data.</text>
</comment>
<evidence type="ECO:0000259" key="5">
    <source>
        <dbReference type="PROSITE" id="PS51891"/>
    </source>
</evidence>
<dbReference type="Pfam" id="PF04828">
    <property type="entry name" value="GFA"/>
    <property type="match status" value="1"/>
</dbReference>
<keyword evidence="4" id="KW-0456">Lyase</keyword>
<feature type="domain" description="CENP-V/GFA" evidence="5">
    <location>
        <begin position="7"/>
        <end position="124"/>
    </location>
</feature>
<dbReference type="PROSITE" id="PS51891">
    <property type="entry name" value="CENP_V_GFA"/>
    <property type="match status" value="1"/>
</dbReference>
<dbReference type="InterPro" id="IPR006913">
    <property type="entry name" value="CENP-V/GFA"/>
</dbReference>
<dbReference type="GO" id="GO:0016846">
    <property type="term" value="F:carbon-sulfur lyase activity"/>
    <property type="evidence" value="ECO:0007669"/>
    <property type="project" value="InterPro"/>
</dbReference>
<evidence type="ECO:0000313" key="6">
    <source>
        <dbReference type="EMBL" id="TXL72340.1"/>
    </source>
</evidence>
<name>A0A5C8PEW7_9HYPH</name>
<evidence type="ECO:0000256" key="4">
    <source>
        <dbReference type="ARBA" id="ARBA00023239"/>
    </source>
</evidence>
<gene>
    <name evidence="6" type="ORF">FHP25_26295</name>
</gene>
<dbReference type="EMBL" id="VDUZ01000034">
    <property type="protein sequence ID" value="TXL72340.1"/>
    <property type="molecule type" value="Genomic_DNA"/>
</dbReference>
<dbReference type="OrthoDB" id="7159017at2"/>
<evidence type="ECO:0000256" key="3">
    <source>
        <dbReference type="ARBA" id="ARBA00022833"/>
    </source>
</evidence>
<protein>
    <submittedName>
        <fullName evidence="6">GFA family protein</fullName>
    </submittedName>
</protein>
<evidence type="ECO:0000256" key="1">
    <source>
        <dbReference type="ARBA" id="ARBA00005495"/>
    </source>
</evidence>
<evidence type="ECO:0000256" key="2">
    <source>
        <dbReference type="ARBA" id="ARBA00022723"/>
    </source>
</evidence>
<keyword evidence="2" id="KW-0479">Metal-binding</keyword>
<organism evidence="6 7">
    <name type="scientific">Vineibacter terrae</name>
    <dbReference type="NCBI Taxonomy" id="2586908"/>
    <lineage>
        <taxon>Bacteria</taxon>
        <taxon>Pseudomonadati</taxon>
        <taxon>Pseudomonadota</taxon>
        <taxon>Alphaproteobacteria</taxon>
        <taxon>Hyphomicrobiales</taxon>
        <taxon>Vineibacter</taxon>
    </lineage>
</organism>
<reference evidence="6 7" key="1">
    <citation type="submission" date="2019-06" db="EMBL/GenBank/DDBJ databases">
        <title>New taxonomy in bacterial strain CC-CFT640, isolated from vineyard.</title>
        <authorList>
            <person name="Lin S.-Y."/>
            <person name="Tsai C.-F."/>
            <person name="Young C.-C."/>
        </authorList>
    </citation>
    <scope>NUCLEOTIDE SEQUENCE [LARGE SCALE GENOMIC DNA]</scope>
    <source>
        <strain evidence="6 7">CC-CFT640</strain>
    </source>
</reference>
<sequence>MNQHAHLEGGCQCGAVRYRLTTQPRWVGHCHCRMCQKAHGAPLVSWVAVPSNSVVFTKGLLKYYRSSEKAERGFCPECGTPIACVPASRPGEAPSIDLALATFDDPRTFAPMMHVWCDSAMPWLPINDHLPRFGQGITADDAAE</sequence>
<keyword evidence="7" id="KW-1185">Reference proteome</keyword>
<keyword evidence="3" id="KW-0862">Zinc</keyword>
<comment type="similarity">
    <text evidence="1">Belongs to the Gfa family.</text>
</comment>
<dbReference type="AlphaFoldDB" id="A0A5C8PEW7"/>
<dbReference type="Gene3D" id="3.90.1590.10">
    <property type="entry name" value="glutathione-dependent formaldehyde- activating enzyme (gfa)"/>
    <property type="match status" value="1"/>
</dbReference>
<dbReference type="PANTHER" id="PTHR33337">
    <property type="entry name" value="GFA DOMAIN-CONTAINING PROTEIN"/>
    <property type="match status" value="1"/>
</dbReference>
<dbReference type="PANTHER" id="PTHR33337:SF40">
    <property type="entry name" value="CENP-V_GFA DOMAIN-CONTAINING PROTEIN-RELATED"/>
    <property type="match status" value="1"/>
</dbReference>
<dbReference type="Proteomes" id="UP000321638">
    <property type="component" value="Unassembled WGS sequence"/>
</dbReference>
<dbReference type="RefSeq" id="WP_147849964.1">
    <property type="nucleotide sequence ID" value="NZ_VDUZ01000034.1"/>
</dbReference>
<dbReference type="SUPFAM" id="SSF51316">
    <property type="entry name" value="Mss4-like"/>
    <property type="match status" value="1"/>
</dbReference>
<accession>A0A5C8PEW7</accession>
<dbReference type="InterPro" id="IPR011057">
    <property type="entry name" value="Mss4-like_sf"/>
</dbReference>
<evidence type="ECO:0000313" key="7">
    <source>
        <dbReference type="Proteomes" id="UP000321638"/>
    </source>
</evidence>
<dbReference type="GO" id="GO:0046872">
    <property type="term" value="F:metal ion binding"/>
    <property type="evidence" value="ECO:0007669"/>
    <property type="project" value="UniProtKB-KW"/>
</dbReference>